<accession>A0A0E3QPG6</accession>
<dbReference type="PATRIC" id="fig|1434108.4.peg.105"/>
<keyword evidence="2" id="KW-1185">Reference proteome</keyword>
<reference evidence="1 2" key="1">
    <citation type="submission" date="2014-07" db="EMBL/GenBank/DDBJ databases">
        <title>Methanogenic archaea and the global carbon cycle.</title>
        <authorList>
            <person name="Henriksen J.R."/>
            <person name="Luke J."/>
            <person name="Reinhart S."/>
            <person name="Benedict M.N."/>
            <person name="Youngblut N.D."/>
            <person name="Metcalf M.E."/>
            <person name="Whitaker R.J."/>
            <person name="Metcalf W.W."/>
        </authorList>
    </citation>
    <scope>NUCLEOTIDE SEQUENCE [LARGE SCALE GENOMIC DNA]</scope>
    <source>
        <strain evidence="1 2">MS</strain>
    </source>
</reference>
<protein>
    <submittedName>
        <fullName evidence="1">Uncharacterized protein</fullName>
    </submittedName>
</protein>
<sequence length="74" mass="8339">MPFYSPSKSTFPGKTASSGASFLLHAEPEATLNSDQDLYSYQEFESNGFSDSKTLFGQILIVNFFKDELEFRNL</sequence>
<name>A0A0E3QPG6_METBA</name>
<evidence type="ECO:0000313" key="2">
    <source>
        <dbReference type="Proteomes" id="UP000033033"/>
    </source>
</evidence>
<dbReference type="STRING" id="1434108.MSBRM_0116"/>
<dbReference type="EMBL" id="CP009528">
    <property type="protein sequence ID" value="AKB53114.1"/>
    <property type="molecule type" value="Genomic_DNA"/>
</dbReference>
<organism evidence="1 2">
    <name type="scientific">Methanosarcina barkeri MS</name>
    <dbReference type="NCBI Taxonomy" id="1434108"/>
    <lineage>
        <taxon>Archaea</taxon>
        <taxon>Methanobacteriati</taxon>
        <taxon>Methanobacteriota</taxon>
        <taxon>Stenosarchaea group</taxon>
        <taxon>Methanomicrobia</taxon>
        <taxon>Methanosarcinales</taxon>
        <taxon>Methanosarcinaceae</taxon>
        <taxon>Methanosarcina</taxon>
    </lineage>
</organism>
<dbReference type="KEGG" id="mby:MSBRM_0116"/>
<dbReference type="AlphaFoldDB" id="A0A0E3QPG6"/>
<evidence type="ECO:0000313" key="1">
    <source>
        <dbReference type="EMBL" id="AKB53114.1"/>
    </source>
</evidence>
<proteinExistence type="predicted"/>
<gene>
    <name evidence="1" type="ORF">MSBRM_0116</name>
</gene>
<dbReference type="HOGENOM" id="CLU_2678867_0_0_2"/>
<dbReference type="Proteomes" id="UP000033033">
    <property type="component" value="Chromosome"/>
</dbReference>